<dbReference type="InterPro" id="IPR000014">
    <property type="entry name" value="PAS"/>
</dbReference>
<dbReference type="Gene3D" id="3.30.70.270">
    <property type="match status" value="1"/>
</dbReference>
<organism evidence="9 10">
    <name type="scientific">Halanaerobium polyolivorans</name>
    <dbReference type="NCBI Taxonomy" id="2886943"/>
    <lineage>
        <taxon>Bacteria</taxon>
        <taxon>Bacillati</taxon>
        <taxon>Bacillota</taxon>
        <taxon>Clostridia</taxon>
        <taxon>Halanaerobiales</taxon>
        <taxon>Halanaerobiaceae</taxon>
        <taxon>Halanaerobium</taxon>
    </lineage>
</organism>
<sequence>MKDKIIIITAEKKMEQKLEPLIRELGDRAVVTFSSGEKAAEYISSKAGQIDLIILGSFYEAGVFSYQFAEKIKSKYQLPIIFLNNNTRSFDSKPEFKAADLILSLPENELEQKIFKHNLKEFLNNHQIKKHCQLNQYSLDSLSAHIAVLDENGVICYTNKAWEDFARENALTPAESGLGINYLELLKNADEAENAADILAGIKKVMAQESDLFSFEYPCHSPENERWFKLRVTPYKGEGPFSAVVAHENITERKKAEKELEVLNQEYESIFNNVQTSIFLLNVDNDQKITYQSLNSIEENLTGIKSESIKGKTPVEAFGKEIGSEIENKYRSCLVKKESIEYQEKIDLPGGLKYWHTNLSPIIVDGKIEKIVGTSLDITESIEKEKKLEAIFKASQNISFIITEATDDKKESFIREFSPGAENIFGYSREEVIDTPVSKLHCKSEIRQFPNMHTLIEDNKSWSDEVTLIRKNGEKFTAMFTVYPLSDYQDEKLLTLGVAIDISERKKVEEELKKSKKLYQGLIESQNDLIVRVDSENRFIYVNDAYCELFGKTREELIGSKFTPLVHEDDLESTLKAMKALNKAPYRAHMEQRAMTVDGWRWISWEDNAILNEMGEITEIQGVGRDITHLKETEQALKESQRKLEQLISQTTAVIYSYQVVDGKHEITYLNENVENILGFKAEDFIGREEFHLSCVHPEDREILKEKIAKVTIKDASVDEYRFKDKEGNYHWLYDQQKVISREGGVIKVIGSWLDYTAEHNKHKAKIDKLLYTDVLTGLNNRKCFEEKNTINKLNQKNNLPLSIIKADINGLKLINDSYGDDLGDQFLIKAARILESATPEKTLIARWGGDEFLAVLPQTDKTEAQKIMNKIRDKMDHSYIEKTPVSMGLGKATKFELDQSIEAVLKEADDLMYQNKLLEKRSEKSKIVESIINALAAKSDETKEHAVRMSRNARKLGRRLGLDHSELDKLSLLAKLHDIGKTTISEEILSKPGKLDKKEWEIMKNHPRVGFKIANASSEFSVIAEDILSHHERWDGSGYPRGLKGEEIPYLARIISIIDAYDVMTNERPYTEAINRIEALAEIKRCAGSQFDPEIAEEFIAMLSGE</sequence>
<keyword evidence="10" id="KW-1185">Reference proteome</keyword>
<dbReference type="SUPFAM" id="SSF109604">
    <property type="entry name" value="HD-domain/PDEase-like"/>
    <property type="match status" value="1"/>
</dbReference>
<comment type="caution">
    <text evidence="1">Lacks conserved residue(s) required for the propagation of feature annotation.</text>
</comment>
<dbReference type="Pfam" id="PF13487">
    <property type="entry name" value="HD_5"/>
    <property type="match status" value="1"/>
</dbReference>
<dbReference type="Pfam" id="PF00989">
    <property type="entry name" value="PAS"/>
    <property type="match status" value="1"/>
</dbReference>
<dbReference type="GO" id="GO:0000160">
    <property type="term" value="P:phosphorelay signal transduction system"/>
    <property type="evidence" value="ECO:0007669"/>
    <property type="project" value="InterPro"/>
</dbReference>
<dbReference type="RefSeq" id="WP_229345897.1">
    <property type="nucleotide sequence ID" value="NZ_JAJFAT010000010.1"/>
</dbReference>
<dbReference type="Proteomes" id="UP001199296">
    <property type="component" value="Unassembled WGS sequence"/>
</dbReference>
<feature type="domain" description="HD" evidence="7">
    <location>
        <begin position="943"/>
        <end position="1065"/>
    </location>
</feature>
<feature type="domain" description="PAS" evidence="4">
    <location>
        <begin position="515"/>
        <end position="585"/>
    </location>
</feature>
<protein>
    <submittedName>
        <fullName evidence="9">PAS domain S-box protein</fullName>
    </submittedName>
</protein>
<feature type="domain" description="PAC" evidence="5">
    <location>
        <begin position="462"/>
        <end position="514"/>
    </location>
</feature>
<dbReference type="PROSITE" id="PS50112">
    <property type="entry name" value="PAS"/>
    <property type="match status" value="2"/>
</dbReference>
<dbReference type="GO" id="GO:0006355">
    <property type="term" value="P:regulation of DNA-templated transcription"/>
    <property type="evidence" value="ECO:0007669"/>
    <property type="project" value="InterPro"/>
</dbReference>
<dbReference type="PROSITE" id="PS50887">
    <property type="entry name" value="GGDEF"/>
    <property type="match status" value="1"/>
</dbReference>
<dbReference type="PROSITE" id="PS51831">
    <property type="entry name" value="HD"/>
    <property type="match status" value="1"/>
</dbReference>
<dbReference type="EMBL" id="JAJFAT010000010">
    <property type="protein sequence ID" value="MCC3145285.1"/>
    <property type="molecule type" value="Genomic_DNA"/>
</dbReference>
<dbReference type="Pfam" id="PF00990">
    <property type="entry name" value="GGDEF"/>
    <property type="match status" value="1"/>
</dbReference>
<dbReference type="InterPro" id="IPR029787">
    <property type="entry name" value="Nucleotide_cyclase"/>
</dbReference>
<keyword evidence="2" id="KW-0175">Coiled coil</keyword>
<dbReference type="AlphaFoldDB" id="A0AAW4X0G7"/>
<reference evidence="9 10" key="1">
    <citation type="submission" date="2021-10" db="EMBL/GenBank/DDBJ databases">
        <authorList>
            <person name="Grouzdev D.S."/>
            <person name="Pantiukh K.S."/>
            <person name="Krutkina M.S."/>
        </authorList>
    </citation>
    <scope>NUCLEOTIDE SEQUENCE [LARGE SCALE GENOMIC DNA]</scope>
    <source>
        <strain evidence="9 10">Z-7514</strain>
    </source>
</reference>
<dbReference type="Pfam" id="PF13426">
    <property type="entry name" value="PAS_9"/>
    <property type="match status" value="1"/>
</dbReference>
<dbReference type="InterPro" id="IPR000700">
    <property type="entry name" value="PAS-assoc_C"/>
</dbReference>
<dbReference type="InterPro" id="IPR013767">
    <property type="entry name" value="PAS_fold"/>
</dbReference>
<dbReference type="SMART" id="SM00091">
    <property type="entry name" value="PAS"/>
    <property type="match status" value="5"/>
</dbReference>
<dbReference type="SMART" id="SM00471">
    <property type="entry name" value="HDc"/>
    <property type="match status" value="1"/>
</dbReference>
<dbReference type="InterPro" id="IPR003607">
    <property type="entry name" value="HD/PDEase_dom"/>
</dbReference>
<feature type="coiled-coil region" evidence="2">
    <location>
        <begin position="246"/>
        <end position="273"/>
    </location>
</feature>
<dbReference type="InterPro" id="IPR001610">
    <property type="entry name" value="PAC"/>
</dbReference>
<dbReference type="PROSITE" id="PS50110">
    <property type="entry name" value="RESPONSE_REGULATORY"/>
    <property type="match status" value="1"/>
</dbReference>
<feature type="domain" description="PAS" evidence="4">
    <location>
        <begin position="640"/>
        <end position="715"/>
    </location>
</feature>
<dbReference type="PANTHER" id="PTHR44757">
    <property type="entry name" value="DIGUANYLATE CYCLASE DGCP"/>
    <property type="match status" value="1"/>
</dbReference>
<dbReference type="SMART" id="SM00086">
    <property type="entry name" value="PAC"/>
    <property type="match status" value="4"/>
</dbReference>
<evidence type="ECO:0000313" key="10">
    <source>
        <dbReference type="Proteomes" id="UP001199296"/>
    </source>
</evidence>
<dbReference type="InterPro" id="IPR013655">
    <property type="entry name" value="PAS_fold_3"/>
</dbReference>
<evidence type="ECO:0000256" key="2">
    <source>
        <dbReference type="SAM" id="Coils"/>
    </source>
</evidence>
<dbReference type="CDD" id="cd01949">
    <property type="entry name" value="GGDEF"/>
    <property type="match status" value="1"/>
</dbReference>
<dbReference type="InterPro" id="IPR035965">
    <property type="entry name" value="PAS-like_dom_sf"/>
</dbReference>
<comment type="caution">
    <text evidence="9">The sequence shown here is derived from an EMBL/GenBank/DDBJ whole genome shotgun (WGS) entry which is preliminary data.</text>
</comment>
<feature type="domain" description="Response regulatory" evidence="3">
    <location>
        <begin position="4"/>
        <end position="120"/>
    </location>
</feature>
<dbReference type="SMART" id="SM00267">
    <property type="entry name" value="GGDEF"/>
    <property type="match status" value="1"/>
</dbReference>
<dbReference type="CDD" id="cd00130">
    <property type="entry name" value="PAS"/>
    <property type="match status" value="3"/>
</dbReference>
<feature type="domain" description="GGDEF" evidence="6">
    <location>
        <begin position="800"/>
        <end position="931"/>
    </location>
</feature>
<dbReference type="Pfam" id="PF08447">
    <property type="entry name" value="PAS_3"/>
    <property type="match status" value="1"/>
</dbReference>
<dbReference type="InterPro" id="IPR001789">
    <property type="entry name" value="Sig_transdc_resp-reg_receiver"/>
</dbReference>
<dbReference type="PANTHER" id="PTHR44757:SF2">
    <property type="entry name" value="BIOFILM ARCHITECTURE MAINTENANCE PROTEIN MBAA"/>
    <property type="match status" value="1"/>
</dbReference>
<evidence type="ECO:0000259" key="6">
    <source>
        <dbReference type="PROSITE" id="PS50887"/>
    </source>
</evidence>
<feature type="domain" description="PAC" evidence="5">
    <location>
        <begin position="588"/>
        <end position="639"/>
    </location>
</feature>
<dbReference type="CDD" id="cd00077">
    <property type="entry name" value="HDc"/>
    <property type="match status" value="1"/>
</dbReference>
<dbReference type="NCBIfam" id="TIGR00229">
    <property type="entry name" value="sensory_box"/>
    <property type="match status" value="4"/>
</dbReference>
<dbReference type="PROSITE" id="PS51832">
    <property type="entry name" value="HD_GYP"/>
    <property type="match status" value="1"/>
</dbReference>
<proteinExistence type="predicted"/>
<evidence type="ECO:0000313" key="9">
    <source>
        <dbReference type="EMBL" id="MCC3145285.1"/>
    </source>
</evidence>
<dbReference type="InterPro" id="IPR043128">
    <property type="entry name" value="Rev_trsase/Diguanyl_cyclase"/>
</dbReference>
<dbReference type="PROSITE" id="PS50113">
    <property type="entry name" value="PAC"/>
    <property type="match status" value="2"/>
</dbReference>
<evidence type="ECO:0000259" key="8">
    <source>
        <dbReference type="PROSITE" id="PS51832"/>
    </source>
</evidence>
<evidence type="ECO:0000256" key="1">
    <source>
        <dbReference type="PROSITE-ProRule" id="PRU00169"/>
    </source>
</evidence>
<dbReference type="InterPro" id="IPR037522">
    <property type="entry name" value="HD_GYP_dom"/>
</dbReference>
<gene>
    <name evidence="9" type="ORF">LJ207_08115</name>
</gene>
<dbReference type="Gene3D" id="1.10.3210.10">
    <property type="entry name" value="Hypothetical protein af1432"/>
    <property type="match status" value="1"/>
</dbReference>
<dbReference type="SUPFAM" id="SSF55073">
    <property type="entry name" value="Nucleotide cyclase"/>
    <property type="match status" value="1"/>
</dbReference>
<dbReference type="Pfam" id="PF08448">
    <property type="entry name" value="PAS_4"/>
    <property type="match status" value="2"/>
</dbReference>
<dbReference type="Gene3D" id="3.40.50.2300">
    <property type="match status" value="1"/>
</dbReference>
<feature type="domain" description="HD-GYP" evidence="8">
    <location>
        <begin position="921"/>
        <end position="1107"/>
    </location>
</feature>
<dbReference type="NCBIfam" id="TIGR00254">
    <property type="entry name" value="GGDEF"/>
    <property type="match status" value="1"/>
</dbReference>
<dbReference type="Gene3D" id="3.30.450.20">
    <property type="entry name" value="PAS domain"/>
    <property type="match status" value="5"/>
</dbReference>
<dbReference type="InterPro" id="IPR013656">
    <property type="entry name" value="PAS_4"/>
</dbReference>
<accession>A0AAW4X0G7</accession>
<evidence type="ECO:0000259" key="7">
    <source>
        <dbReference type="PROSITE" id="PS51831"/>
    </source>
</evidence>
<name>A0AAW4X0G7_9FIRM</name>
<evidence type="ECO:0000259" key="3">
    <source>
        <dbReference type="PROSITE" id="PS50110"/>
    </source>
</evidence>
<dbReference type="InterPro" id="IPR052155">
    <property type="entry name" value="Biofilm_reg_signaling"/>
</dbReference>
<dbReference type="InterPro" id="IPR006674">
    <property type="entry name" value="HD_domain"/>
</dbReference>
<dbReference type="InterPro" id="IPR000160">
    <property type="entry name" value="GGDEF_dom"/>
</dbReference>
<evidence type="ECO:0000259" key="4">
    <source>
        <dbReference type="PROSITE" id="PS50112"/>
    </source>
</evidence>
<evidence type="ECO:0000259" key="5">
    <source>
        <dbReference type="PROSITE" id="PS50113"/>
    </source>
</evidence>
<dbReference type="SUPFAM" id="SSF55785">
    <property type="entry name" value="PYP-like sensor domain (PAS domain)"/>
    <property type="match status" value="5"/>
</dbReference>